<reference evidence="1" key="1">
    <citation type="submission" date="2022-07" db="EMBL/GenBank/DDBJ databases">
        <title>Phylogenomic reconstructions and comparative analyses of Kickxellomycotina fungi.</title>
        <authorList>
            <person name="Reynolds N.K."/>
            <person name="Stajich J.E."/>
            <person name="Barry K."/>
            <person name="Grigoriev I.V."/>
            <person name="Crous P."/>
            <person name="Smith M.E."/>
        </authorList>
    </citation>
    <scope>NUCLEOTIDE SEQUENCE</scope>
    <source>
        <strain evidence="1">Benny 63K</strain>
    </source>
</reference>
<proteinExistence type="predicted"/>
<organism evidence="1 2">
    <name type="scientific">Kickxella alabastrina</name>
    <dbReference type="NCBI Taxonomy" id="61397"/>
    <lineage>
        <taxon>Eukaryota</taxon>
        <taxon>Fungi</taxon>
        <taxon>Fungi incertae sedis</taxon>
        <taxon>Zoopagomycota</taxon>
        <taxon>Kickxellomycotina</taxon>
        <taxon>Kickxellomycetes</taxon>
        <taxon>Kickxellales</taxon>
        <taxon>Kickxellaceae</taxon>
        <taxon>Kickxella</taxon>
    </lineage>
</organism>
<evidence type="ECO:0000313" key="1">
    <source>
        <dbReference type="EMBL" id="KAJ1897779.1"/>
    </source>
</evidence>
<name>A0ACC1INI3_9FUNG</name>
<accession>A0ACC1INI3</accession>
<gene>
    <name evidence="1" type="ORF">LPJ66_003166</name>
</gene>
<dbReference type="Proteomes" id="UP001150581">
    <property type="component" value="Unassembled WGS sequence"/>
</dbReference>
<dbReference type="EMBL" id="JANBPG010000299">
    <property type="protein sequence ID" value="KAJ1897779.1"/>
    <property type="molecule type" value="Genomic_DNA"/>
</dbReference>
<sequence>MFVCGGTLISPKHVLTAGHCTVDSVDQILPAANLTIGYNHYKKEEQKFANVKKVTTHPQYLPQGLDAKLDIAILELEELEFTKYNQRVPIYDGSIGTNQNMFAVGWGQTEDGAENLSVLRGVLVMTGNKTMCGGESGEFVDNNGPQICTPGALTPYHSICMGDSGSGLLGTSAVPVIKVTGDGMYACGGSIISPKHILTAAHCVVQTKDVVLPATNVTIRYDHYDKDKQKVGGVNKITIHPEYFAQERNGRVDIAILELEDLNFSEFNQRVPIYDGPIGVEQTMLAVGWGQTEDGADNLSVLRGVLVMTGNKTMCGGESGEFVDNNGPQICTPGALTPHHSTCMGDSGSGLLVSSNNTLILVGVDSIAVNYGESECGNTSGFHLFVHASYYMDFIMENTGLSREYLTGLSDS</sequence>
<comment type="caution">
    <text evidence="1">The sequence shown here is derived from an EMBL/GenBank/DDBJ whole genome shotgun (WGS) entry which is preliminary data.</text>
</comment>
<evidence type="ECO:0000313" key="2">
    <source>
        <dbReference type="Proteomes" id="UP001150581"/>
    </source>
</evidence>
<keyword evidence="2" id="KW-1185">Reference proteome</keyword>
<protein>
    <submittedName>
        <fullName evidence="1">Uncharacterized protein</fullName>
    </submittedName>
</protein>